<evidence type="ECO:0000313" key="1">
    <source>
        <dbReference type="EMBL" id="KIM20387.1"/>
    </source>
</evidence>
<protein>
    <submittedName>
        <fullName evidence="1">Uncharacterized protein</fullName>
    </submittedName>
</protein>
<sequence length="174" mass="19839">MRIDISKNPAPVSSTFERKTMFQIEADSTEIGVARLLEEFGNNYKMEIIRCAFASERAMIPVPPNLSYQYPDGMPRGRLGVVLSVIPAKNRRVFLAFAIQLVDWQMLWAPTSVFVDAAKLLMHNPIAGNIMKDIWRKWDVNNDIPLPAGVQRVWNGETKKSEVLYVKTRLPYLS</sequence>
<reference evidence="1 2" key="1">
    <citation type="submission" date="2014-04" db="EMBL/GenBank/DDBJ databases">
        <authorList>
            <consortium name="DOE Joint Genome Institute"/>
            <person name="Kuo A."/>
            <person name="Zuccaro A."/>
            <person name="Kohler A."/>
            <person name="Nagy L.G."/>
            <person name="Floudas D."/>
            <person name="Copeland A."/>
            <person name="Barry K.W."/>
            <person name="Cichocki N."/>
            <person name="Veneault-Fourrey C."/>
            <person name="LaButti K."/>
            <person name="Lindquist E.A."/>
            <person name="Lipzen A."/>
            <person name="Lundell T."/>
            <person name="Morin E."/>
            <person name="Murat C."/>
            <person name="Sun H."/>
            <person name="Tunlid A."/>
            <person name="Henrissat B."/>
            <person name="Grigoriev I.V."/>
            <person name="Hibbett D.S."/>
            <person name="Martin F."/>
            <person name="Nordberg H.P."/>
            <person name="Cantor M.N."/>
            <person name="Hua S.X."/>
        </authorList>
    </citation>
    <scope>NUCLEOTIDE SEQUENCE [LARGE SCALE GENOMIC DNA]</scope>
    <source>
        <strain evidence="1 2">MAFF 305830</strain>
    </source>
</reference>
<dbReference type="HOGENOM" id="CLU_1541046_0_0_1"/>
<organism evidence="1 2">
    <name type="scientific">Serendipita vermifera MAFF 305830</name>
    <dbReference type="NCBI Taxonomy" id="933852"/>
    <lineage>
        <taxon>Eukaryota</taxon>
        <taxon>Fungi</taxon>
        <taxon>Dikarya</taxon>
        <taxon>Basidiomycota</taxon>
        <taxon>Agaricomycotina</taxon>
        <taxon>Agaricomycetes</taxon>
        <taxon>Sebacinales</taxon>
        <taxon>Serendipitaceae</taxon>
        <taxon>Serendipita</taxon>
    </lineage>
</organism>
<dbReference type="AlphaFoldDB" id="A0A0C2WS32"/>
<keyword evidence="2" id="KW-1185">Reference proteome</keyword>
<evidence type="ECO:0000313" key="2">
    <source>
        <dbReference type="Proteomes" id="UP000054097"/>
    </source>
</evidence>
<accession>A0A0C2WS32</accession>
<gene>
    <name evidence="1" type="ORF">M408DRAFT_334000</name>
</gene>
<reference evidence="2" key="2">
    <citation type="submission" date="2015-01" db="EMBL/GenBank/DDBJ databases">
        <title>Evolutionary Origins and Diversification of the Mycorrhizal Mutualists.</title>
        <authorList>
            <consortium name="DOE Joint Genome Institute"/>
            <consortium name="Mycorrhizal Genomics Consortium"/>
            <person name="Kohler A."/>
            <person name="Kuo A."/>
            <person name="Nagy L.G."/>
            <person name="Floudas D."/>
            <person name="Copeland A."/>
            <person name="Barry K.W."/>
            <person name="Cichocki N."/>
            <person name="Veneault-Fourrey C."/>
            <person name="LaButti K."/>
            <person name="Lindquist E.A."/>
            <person name="Lipzen A."/>
            <person name="Lundell T."/>
            <person name="Morin E."/>
            <person name="Murat C."/>
            <person name="Riley R."/>
            <person name="Ohm R."/>
            <person name="Sun H."/>
            <person name="Tunlid A."/>
            <person name="Henrissat B."/>
            <person name="Grigoriev I.V."/>
            <person name="Hibbett D.S."/>
            <person name="Martin F."/>
        </authorList>
    </citation>
    <scope>NUCLEOTIDE SEQUENCE [LARGE SCALE GENOMIC DNA]</scope>
    <source>
        <strain evidence="2">MAFF 305830</strain>
    </source>
</reference>
<dbReference type="Proteomes" id="UP000054097">
    <property type="component" value="Unassembled WGS sequence"/>
</dbReference>
<dbReference type="EMBL" id="KN824438">
    <property type="protein sequence ID" value="KIM20387.1"/>
    <property type="molecule type" value="Genomic_DNA"/>
</dbReference>
<name>A0A0C2WS32_SERVB</name>
<proteinExistence type="predicted"/>